<organism evidence="1 2">
    <name type="scientific">Lichenifustis flavocetrariae</name>
    <dbReference type="NCBI Taxonomy" id="2949735"/>
    <lineage>
        <taxon>Bacteria</taxon>
        <taxon>Pseudomonadati</taxon>
        <taxon>Pseudomonadota</taxon>
        <taxon>Alphaproteobacteria</taxon>
        <taxon>Hyphomicrobiales</taxon>
        <taxon>Lichenihabitantaceae</taxon>
        <taxon>Lichenifustis</taxon>
    </lineage>
</organism>
<comment type="caution">
    <text evidence="1">The sequence shown here is derived from an EMBL/GenBank/DDBJ whole genome shotgun (WGS) entry which is preliminary data.</text>
</comment>
<evidence type="ECO:0000313" key="1">
    <source>
        <dbReference type="EMBL" id="MCW6510729.1"/>
    </source>
</evidence>
<reference evidence="1" key="1">
    <citation type="submission" date="2022-05" db="EMBL/GenBank/DDBJ databases">
        <authorList>
            <person name="Pankratov T."/>
        </authorList>
    </citation>
    <scope>NUCLEOTIDE SEQUENCE</scope>
    <source>
        <strain evidence="1">BP6-180914</strain>
    </source>
</reference>
<sequence>MNTPPRLLPLSRPFAVAALPSGGRNFKVEATPAECLAVASACGLVAVKSLVAELTVMPSSASVNVTGMVKAVVTQACTVSLDPFDAVVDEPVDLQFMPESGVTAWMKKHSPDPNEDLAYEIDPPDVIVDGKIDLGAVATEFLSLGLDPYPRKPGVAFEPGPDQAEKDPSLFAALAQWKKPE</sequence>
<dbReference type="Proteomes" id="UP001165667">
    <property type="component" value="Unassembled WGS sequence"/>
</dbReference>
<proteinExistence type="predicted"/>
<gene>
    <name evidence="1" type="ORF">M8523_22195</name>
</gene>
<dbReference type="AlphaFoldDB" id="A0AA42CKM8"/>
<dbReference type="Pfam" id="PF02620">
    <property type="entry name" value="YceD"/>
    <property type="match status" value="1"/>
</dbReference>
<dbReference type="EMBL" id="JAMOIM010000017">
    <property type="protein sequence ID" value="MCW6510729.1"/>
    <property type="molecule type" value="Genomic_DNA"/>
</dbReference>
<accession>A0AA42CKM8</accession>
<dbReference type="InterPro" id="IPR003772">
    <property type="entry name" value="YceD"/>
</dbReference>
<evidence type="ECO:0000313" key="2">
    <source>
        <dbReference type="Proteomes" id="UP001165667"/>
    </source>
</evidence>
<name>A0AA42CKM8_9HYPH</name>
<protein>
    <submittedName>
        <fullName evidence="1">YceD family protein</fullName>
    </submittedName>
</protein>
<keyword evidence="2" id="KW-1185">Reference proteome</keyword>
<dbReference type="RefSeq" id="WP_282587100.1">
    <property type="nucleotide sequence ID" value="NZ_JAMOIM010000017.1"/>
</dbReference>